<dbReference type="AlphaFoldDB" id="A0A0J9WCJ8"/>
<dbReference type="EMBL" id="DS231743">
    <property type="protein sequence ID" value="KNB20306.1"/>
    <property type="molecule type" value="Genomic_DNA"/>
</dbReference>
<evidence type="ECO:0000256" key="1">
    <source>
        <dbReference type="PROSITE-ProRule" id="PRU00339"/>
    </source>
</evidence>
<evidence type="ECO:0000313" key="5">
    <source>
        <dbReference type="Proteomes" id="UP000009097"/>
    </source>
</evidence>
<organism evidence="4 5">
    <name type="scientific">Fusarium oxysporum f. sp. lycopersici (strain 4287 / CBS 123668 / FGSC 9935 / NRRL 34936)</name>
    <name type="common">Fusarium vascular wilt of tomato</name>
    <dbReference type="NCBI Taxonomy" id="426428"/>
    <lineage>
        <taxon>Eukaryota</taxon>
        <taxon>Fungi</taxon>
        <taxon>Dikarya</taxon>
        <taxon>Ascomycota</taxon>
        <taxon>Pezizomycotina</taxon>
        <taxon>Sordariomycetes</taxon>
        <taxon>Hypocreomycetidae</taxon>
        <taxon>Hypocreales</taxon>
        <taxon>Nectriaceae</taxon>
        <taxon>Fusarium</taxon>
        <taxon>Fusarium oxysporum species complex</taxon>
    </lineage>
</organism>
<dbReference type="InterPro" id="IPR054464">
    <property type="entry name" value="ULD_fung"/>
</dbReference>
<protein>
    <recommendedName>
        <fullName evidence="3">Ubiquitin-like domain-containing protein</fullName>
    </recommendedName>
</protein>
<dbReference type="InterPro" id="IPR011990">
    <property type="entry name" value="TPR-like_helical_dom_sf"/>
</dbReference>
<dbReference type="InterPro" id="IPR019734">
    <property type="entry name" value="TPR_rpt"/>
</dbReference>
<dbReference type="SMART" id="SM00028">
    <property type="entry name" value="TPR"/>
    <property type="match status" value="3"/>
</dbReference>
<dbReference type="SUPFAM" id="SSF48452">
    <property type="entry name" value="TPR-like"/>
    <property type="match status" value="1"/>
</dbReference>
<dbReference type="Pfam" id="PF13181">
    <property type="entry name" value="TPR_8"/>
    <property type="match status" value="2"/>
</dbReference>
<proteinExistence type="predicted"/>
<dbReference type="OrthoDB" id="3045089at2759"/>
<dbReference type="Gene3D" id="1.25.40.10">
    <property type="entry name" value="Tetratricopeptide repeat domain"/>
    <property type="match status" value="1"/>
</dbReference>
<dbReference type="PROSITE" id="PS50005">
    <property type="entry name" value="TPR"/>
    <property type="match status" value="1"/>
</dbReference>
<dbReference type="KEGG" id="fox:FOXG_22796"/>
<feature type="region of interest" description="Disordered" evidence="2">
    <location>
        <begin position="698"/>
        <end position="729"/>
    </location>
</feature>
<feature type="compositionally biased region" description="Acidic residues" evidence="2">
    <location>
        <begin position="704"/>
        <end position="716"/>
    </location>
</feature>
<dbReference type="GeneID" id="28963502"/>
<reference evidence="4" key="2">
    <citation type="journal article" date="2010" name="Nature">
        <title>Comparative genomics reveals mobile pathogenicity chromosomes in Fusarium.</title>
        <authorList>
            <person name="Ma L.J."/>
            <person name="van der Does H.C."/>
            <person name="Borkovich K.A."/>
            <person name="Coleman J.J."/>
            <person name="Daboussi M.J."/>
            <person name="Di Pietro A."/>
            <person name="Dufresne M."/>
            <person name="Freitag M."/>
            <person name="Grabherr M."/>
            <person name="Henrissat B."/>
            <person name="Houterman P.M."/>
            <person name="Kang S."/>
            <person name="Shim W.B."/>
            <person name="Woloshuk C."/>
            <person name="Xie X."/>
            <person name="Xu J.R."/>
            <person name="Antoniw J."/>
            <person name="Baker S.E."/>
            <person name="Bluhm B.H."/>
            <person name="Breakspear A."/>
            <person name="Brown D.W."/>
            <person name="Butchko R.A."/>
            <person name="Chapman S."/>
            <person name="Coulson R."/>
            <person name="Coutinho P.M."/>
            <person name="Danchin E.G."/>
            <person name="Diener A."/>
            <person name="Gale L.R."/>
            <person name="Gardiner D.M."/>
            <person name="Goff S."/>
            <person name="Hammond-Kosack K.E."/>
            <person name="Hilburn K."/>
            <person name="Hua-Van A."/>
            <person name="Jonkers W."/>
            <person name="Kazan K."/>
            <person name="Kodira C.D."/>
            <person name="Koehrsen M."/>
            <person name="Kumar L."/>
            <person name="Lee Y.H."/>
            <person name="Li L."/>
            <person name="Manners J.M."/>
            <person name="Miranda-Saavedra D."/>
            <person name="Mukherjee M."/>
            <person name="Park G."/>
            <person name="Park J."/>
            <person name="Park S.Y."/>
            <person name="Proctor R.H."/>
            <person name="Regev A."/>
            <person name="Ruiz-Roldan M.C."/>
            <person name="Sain D."/>
            <person name="Sakthikumar S."/>
            <person name="Sykes S."/>
            <person name="Schwartz D.C."/>
            <person name="Turgeon B.G."/>
            <person name="Wapinski I."/>
            <person name="Yoder O."/>
            <person name="Young S."/>
            <person name="Zeng Q."/>
            <person name="Zhou S."/>
            <person name="Galagan J."/>
            <person name="Cuomo C.A."/>
            <person name="Kistler H.C."/>
            <person name="Rep M."/>
        </authorList>
    </citation>
    <scope>NUCLEOTIDE SEQUENCE [LARGE SCALE GENOMIC DNA]</scope>
    <source>
        <strain evidence="4">4287</strain>
    </source>
</reference>
<name>A0A0J9WCJ8_FUSO4</name>
<dbReference type="VEuPathDB" id="FungiDB:FOXG_22796"/>
<feature type="domain" description="Ubiquitin-like" evidence="3">
    <location>
        <begin position="287"/>
        <end position="370"/>
    </location>
</feature>
<evidence type="ECO:0000259" key="3">
    <source>
        <dbReference type="Pfam" id="PF22893"/>
    </source>
</evidence>
<dbReference type="Pfam" id="PF22893">
    <property type="entry name" value="ULD_2"/>
    <property type="match status" value="1"/>
</dbReference>
<dbReference type="PANTHER" id="PTHR38886:SF1">
    <property type="entry name" value="NACHT-NTPASE AND P-LOOP NTPASES N-TERMINAL DOMAIN-CONTAINING PROTEIN"/>
    <property type="match status" value="1"/>
</dbReference>
<feature type="repeat" description="TPR" evidence="1">
    <location>
        <begin position="529"/>
        <end position="562"/>
    </location>
</feature>
<dbReference type="Proteomes" id="UP000009097">
    <property type="component" value="Unassembled WGS sequence"/>
</dbReference>
<reference evidence="4" key="1">
    <citation type="submission" date="2007-04" db="EMBL/GenBank/DDBJ databases">
        <authorList>
            <consortium name="The Broad Institute Genome Sequencing Platform"/>
            <person name="Birren B."/>
            <person name="Lander E."/>
            <person name="Galagan J."/>
            <person name="Nusbaum C."/>
            <person name="Devon K."/>
            <person name="Ma L.-J."/>
            <person name="Jaffe D."/>
            <person name="Butler J."/>
            <person name="Alvarez P."/>
            <person name="Gnerre S."/>
            <person name="Grabherr M."/>
            <person name="Kleber M."/>
            <person name="Mauceli E."/>
            <person name="Brockman W."/>
            <person name="MacCallum I.A."/>
            <person name="Young S."/>
            <person name="LaButti K."/>
            <person name="DeCaprio D."/>
            <person name="Crawford M."/>
            <person name="Koehrsen M."/>
            <person name="Engels R."/>
            <person name="Montgomery P."/>
            <person name="Pearson M."/>
            <person name="Howarth C."/>
            <person name="Larson L."/>
            <person name="White J."/>
            <person name="O'Leary S."/>
            <person name="Kodira C."/>
            <person name="Zeng Q."/>
            <person name="Yandava C."/>
            <person name="Alvarado L."/>
            <person name="Kistler C."/>
            <person name="Shim W.-B."/>
            <person name="Kang S."/>
            <person name="Woloshuk C."/>
        </authorList>
    </citation>
    <scope>NUCLEOTIDE SEQUENCE</scope>
    <source>
        <strain evidence="4">4287</strain>
    </source>
</reference>
<accession>A0A0J9WCJ8</accession>
<keyword evidence="1" id="KW-0802">TPR repeat</keyword>
<evidence type="ECO:0000256" key="2">
    <source>
        <dbReference type="SAM" id="MobiDB-lite"/>
    </source>
</evidence>
<dbReference type="PANTHER" id="PTHR38886">
    <property type="entry name" value="SESA DOMAIN-CONTAINING PROTEIN"/>
    <property type="match status" value="1"/>
</dbReference>
<evidence type="ECO:0000313" key="4">
    <source>
        <dbReference type="EMBL" id="KNB20306.1"/>
    </source>
</evidence>
<sequence length="729" mass="83097">MSFGYAVGDVIAILGLFERIAIELRNYKDAPMHFQRLCAELDLVRSTLKHVLILEPESPAERQTLEKVRAIIMHCRQPLQSMAEKMRAKESSLGHFKTTRSLSSIGTRLHWSMIAQGDVEELRKTIMSQMHIALQSRNIGTSQSLMVEKHANAIAGHASNILTITSRTQGAIDALAVDAGTNAEAQSKQAIMINKNLNAIEKTMLGLARKTENTTAMVRRQAAFLSRHAKILFRLMQDLKELFKLLTRCSKEMLQAISRNTYMLLDITAQLKHIIRAIEAIPLHLTLDIVRLDDAHGESWALPLQACTTWESFNDMLQFVVYANNRPGADYITHNLFDVSNAKTGKHVDQNTWTMSVKPGFHVEQAIVVKSARSLESCTHSDCPGTFTEQVLQHENRKVCTLCGRWAATTFTSTPLIKLYNDVKSHLHPRTYSRMPRRTKTELGPQIPSIISKEKTQTFRRVRYLQPMEPIQNMDDAHRLLSETPTHPMANAFIGLEILRTAEERFVDNSVQNAREHLEIAVKSDSSIAENWYFLGRACLKLQDYRRAYECLVNAIYIEPNCPSFWITVAIMYFSIKQYQDSYDSLARTLSLNIHLFEPWYNLGVLYDLCTNQHDDAVKAFIKCLERAPGLLNVQARVDAQKAYIEDDDLKLFNDSLIEEMIETPLSDQYYKVHTMPASDDHFTLDPIRQDTWEVNNAGKDSLSDDDYSDWEESSEDNMIAADFSQRMA</sequence>
<gene>
    <name evidence="4" type="ORF">FOXG_22796</name>
</gene>
<dbReference type="RefSeq" id="XP_018258351.1">
    <property type="nucleotide sequence ID" value="XM_018403210.1"/>
</dbReference>